<accession>A0A5J5CSQ2</accession>
<protein>
    <submittedName>
        <fullName evidence="1">Uncharacterized protein</fullName>
    </submittedName>
</protein>
<proteinExistence type="predicted"/>
<comment type="caution">
    <text evidence="1">The sequence shown here is derived from an EMBL/GenBank/DDBJ whole genome shotgun (WGS) entry which is preliminary data.</text>
</comment>
<sequence>MLRSPSISQTLQQCFGEERQPLVQELIHRRKSASKANHSHERSEDVSRRSLWLITLQKKPLCLHKMSSKKAFDGMKCPACNPPPHTSHYLRLLLPAPQDLLNLGILSQSLEERERSAGGEGVSGPPLCHCICPERGYSLRQGLRRMTLVSHKVMGDNRLVYDDGC</sequence>
<gene>
    <name evidence="1" type="ORF">FQN60_015187</name>
</gene>
<evidence type="ECO:0000313" key="2">
    <source>
        <dbReference type="Proteomes" id="UP000327493"/>
    </source>
</evidence>
<dbReference type="Proteomes" id="UP000327493">
    <property type="component" value="Chromosome 17"/>
</dbReference>
<name>A0A5J5CSQ2_9PERO</name>
<keyword evidence="2" id="KW-1185">Reference proteome</keyword>
<evidence type="ECO:0000313" key="1">
    <source>
        <dbReference type="EMBL" id="KAA8583979.1"/>
    </source>
</evidence>
<feature type="non-terminal residue" evidence="1">
    <location>
        <position position="165"/>
    </location>
</feature>
<reference evidence="1 2" key="1">
    <citation type="submission" date="2019-08" db="EMBL/GenBank/DDBJ databases">
        <title>A chromosome-level genome assembly, high-density linkage maps, and genome scans reveal the genomic architecture of hybrid incompatibilities underlying speciation via character displacement in darters (Percidae: Etheostominae).</title>
        <authorList>
            <person name="Moran R.L."/>
            <person name="Catchen J.M."/>
            <person name="Fuller R.C."/>
        </authorList>
    </citation>
    <scope>NUCLEOTIDE SEQUENCE [LARGE SCALE GENOMIC DNA]</scope>
    <source>
        <strain evidence="1">EspeVRDwgs_2016</strain>
        <tissue evidence="1">Muscle</tissue>
    </source>
</reference>
<dbReference type="AlphaFoldDB" id="A0A5J5CSQ2"/>
<dbReference type="EMBL" id="VOFY01000017">
    <property type="protein sequence ID" value="KAA8583979.1"/>
    <property type="molecule type" value="Genomic_DNA"/>
</dbReference>
<organism evidence="1 2">
    <name type="scientific">Etheostoma spectabile</name>
    <name type="common">orangethroat darter</name>
    <dbReference type="NCBI Taxonomy" id="54343"/>
    <lineage>
        <taxon>Eukaryota</taxon>
        <taxon>Metazoa</taxon>
        <taxon>Chordata</taxon>
        <taxon>Craniata</taxon>
        <taxon>Vertebrata</taxon>
        <taxon>Euteleostomi</taxon>
        <taxon>Actinopterygii</taxon>
        <taxon>Neopterygii</taxon>
        <taxon>Teleostei</taxon>
        <taxon>Neoteleostei</taxon>
        <taxon>Acanthomorphata</taxon>
        <taxon>Eupercaria</taxon>
        <taxon>Perciformes</taxon>
        <taxon>Percoidei</taxon>
        <taxon>Percidae</taxon>
        <taxon>Etheostomatinae</taxon>
        <taxon>Etheostoma</taxon>
    </lineage>
</organism>